<feature type="region of interest" description="Disordered" evidence="1">
    <location>
        <begin position="1079"/>
        <end position="1108"/>
    </location>
</feature>
<sequence>TSQPQTITTDIYGNTTGYLTASSQPGGHPQTISVLQTGQTINLNGNQAILSNLPTSMPITINQLSSNGIPIQTSATGAQQIPLQGTLQAGSVGLQNLGGNMIISTPTGQGQLFATTNQFSNAAFQQQSQQQQQQVLQDNNSQQYVQNKQRFIQPAPATTSITLPHSLASGTGPMTTTTLSTAQALGGVFSQQPQIISIGPNGQPQLMTLAAPQQQQTILQSGATQPMSMQPNAKKIVYTTASPKKVVTKLPQQHHQQQGALKTKRTVTSNGVSKGSMQMKAKQQQHHHQQQEQTMTIHPTTGMIGGQSAGQMQTTIAAQPQQQQQQQIQLINASYPLIRSAATPAAPQQTPGNIIFQTQSPANQPILVQQVGGNQISYLTDQGTLTHNPVQYQLAPANMLTQNGFAMATTGTDANTLAAATANNILIPNGTGGYSLIPASALQIATQPQVIGTIVQPQAATIQCGMMATEQMVLGSTAAATAQPTLEMMVTDPASGCMYLTSPSMYYGLETIVQNTVMSSQQFVSATAMQGVLSQNSSFSATTTQVFAASKIEPIVEMPTGYVVLNNDGTGQPMQIGTSTPSVVSQAPAPVQMQTSTSVGANAGQTIFQQAPLQPTAVVSSSAGTLSATLQPTHQPMGTIQQQQQQQQQQLWKIETSSPSGISIQPTANTIATSSSSSTTSIVTPLKPTMKTIVPKSQPQLVNKVMPNTAMKVLGTGAEQITTSSGIVSASQQHKSAAAYQSIVSSSVYTTATAMTTSTKVSNVIKPITKTTNYTKPKIVAKPVKQKTSASLLSPPPSTPPPTSIYQLSQQQPQSLMISTQPVPQQQLLQNSITLIPATNNIGSVNNSSQLVPIKPNVNANGLQTITANQLTVSAIKQPSMVIEKLPHPSSQLQSSPVVSSTSATPVTNGITLTSTITITPTQPASITLPTAPYPMPLYSNIPTNVVNPIQQQTNQNNNQNNNSSTVQNRPTNRVLPMQASVMQQKNSEVSQTPPPPPLKMLQQQCSEKLDEFSIIPNNHQLSSPYGVSTPGSSPNDVDRMKMASNEKLLSSNKSNNRLEIEIKPIEIAPLTSAMMTPTTTNGSCTPSPLPPASHQQEPIPSPAATEQSGMMMECEEQQQQQSDQQITPSFQFSLSFDGNGTLIPLGGGPLDQQQQNAPLTMAAQIEIKPILSSPSGTAGEMQSPQPTLMSHDSIEDDRDTETQRIDELKHSLEAETQEMLAEGHDTSMCGDSGAGGSSGATSPSLNDGESDSPEIKDKISEILDNLEQQTNQEAELQMDAFDSLRQSKDLQDDQRHHRTLETVADCAAETERIVAELNEEYHSAATSPSLTTAATTVPMMTLDEMQSADNLANQQSLLTIANSMFDHKKDSEASVCFRDTMNRSNFGGNDLVDSSLLHNGDAESVLFGKIRQPEPSPLSQPSPTEHHHQLQL</sequence>
<accession>A0A182SC57</accession>
<dbReference type="VEuPathDB" id="VectorBase:AMAM003819"/>
<feature type="region of interest" description="Disordered" evidence="1">
    <location>
        <begin position="1225"/>
        <end position="1254"/>
    </location>
</feature>
<feature type="region of interest" description="Disordered" evidence="1">
    <location>
        <begin position="1173"/>
        <end position="1204"/>
    </location>
</feature>
<organism evidence="2 3">
    <name type="scientific">Anopheles maculatus</name>
    <dbReference type="NCBI Taxonomy" id="74869"/>
    <lineage>
        <taxon>Eukaryota</taxon>
        <taxon>Metazoa</taxon>
        <taxon>Ecdysozoa</taxon>
        <taxon>Arthropoda</taxon>
        <taxon>Hexapoda</taxon>
        <taxon>Insecta</taxon>
        <taxon>Pterygota</taxon>
        <taxon>Neoptera</taxon>
        <taxon>Endopterygota</taxon>
        <taxon>Diptera</taxon>
        <taxon>Nematocera</taxon>
        <taxon>Culicoidea</taxon>
        <taxon>Culicidae</taxon>
        <taxon>Anophelinae</taxon>
        <taxon>Anopheles</taxon>
        <taxon>Anopheles maculatus group</taxon>
    </lineage>
</organism>
<evidence type="ECO:0000313" key="2">
    <source>
        <dbReference type="EnsemblMetazoa" id="AMAM003819-PA"/>
    </source>
</evidence>
<feature type="compositionally biased region" description="Polar residues" evidence="1">
    <location>
        <begin position="252"/>
        <end position="276"/>
    </location>
</feature>
<protein>
    <submittedName>
        <fullName evidence="2">Uncharacterized protein</fullName>
    </submittedName>
</protein>
<feature type="region of interest" description="Disordered" evidence="1">
    <location>
        <begin position="1411"/>
        <end position="1433"/>
    </location>
</feature>
<reference evidence="2" key="2">
    <citation type="submission" date="2020-05" db="UniProtKB">
        <authorList>
            <consortium name="EnsemblMetazoa"/>
        </authorList>
    </citation>
    <scope>IDENTIFICATION</scope>
    <source>
        <strain evidence="2">maculatus3</strain>
    </source>
</reference>
<feature type="compositionally biased region" description="Polar residues" evidence="1">
    <location>
        <begin position="1173"/>
        <end position="1191"/>
    </location>
</feature>
<feature type="region of interest" description="Disordered" evidence="1">
    <location>
        <begin position="785"/>
        <end position="806"/>
    </location>
</feature>
<keyword evidence="3" id="KW-1185">Reference proteome</keyword>
<dbReference type="EnsemblMetazoa" id="AMAM003819-RA">
    <property type="protein sequence ID" value="AMAM003819-PA"/>
    <property type="gene ID" value="AMAM003819"/>
</dbReference>
<evidence type="ECO:0000256" key="1">
    <source>
        <dbReference type="SAM" id="MobiDB-lite"/>
    </source>
</evidence>
<proteinExistence type="predicted"/>
<reference evidence="3" key="1">
    <citation type="submission" date="2013-09" db="EMBL/GenBank/DDBJ databases">
        <title>The Genome Sequence of Anopheles maculatus species B.</title>
        <authorList>
            <consortium name="The Broad Institute Genomics Platform"/>
            <person name="Neafsey D.E."/>
            <person name="Besansky N."/>
            <person name="Howell P."/>
            <person name="Walton C."/>
            <person name="Young S.K."/>
            <person name="Zeng Q."/>
            <person name="Gargeya S."/>
            <person name="Fitzgerald M."/>
            <person name="Haas B."/>
            <person name="Abouelleil A."/>
            <person name="Allen A.W."/>
            <person name="Alvarado L."/>
            <person name="Arachchi H.M."/>
            <person name="Berlin A.M."/>
            <person name="Chapman S.B."/>
            <person name="Gainer-Dewar J."/>
            <person name="Goldberg J."/>
            <person name="Griggs A."/>
            <person name="Gujja S."/>
            <person name="Hansen M."/>
            <person name="Howarth C."/>
            <person name="Imamovic A."/>
            <person name="Ireland A."/>
            <person name="Larimer J."/>
            <person name="McCowan C."/>
            <person name="Murphy C."/>
            <person name="Pearson M."/>
            <person name="Poon T.W."/>
            <person name="Priest M."/>
            <person name="Roberts A."/>
            <person name="Saif S."/>
            <person name="Shea T."/>
            <person name="Sisk P."/>
            <person name="Sykes S."/>
            <person name="Wortman J."/>
            <person name="Nusbaum C."/>
            <person name="Birren B."/>
        </authorList>
    </citation>
    <scope>NUCLEOTIDE SEQUENCE [LARGE SCALE GENOMIC DNA]</scope>
    <source>
        <strain evidence="3">maculatus3</strain>
    </source>
</reference>
<feature type="region of interest" description="Disordered" evidence="1">
    <location>
        <begin position="252"/>
        <end position="292"/>
    </location>
</feature>
<feature type="compositionally biased region" description="Pro residues" evidence="1">
    <location>
        <begin position="794"/>
        <end position="803"/>
    </location>
</feature>
<evidence type="ECO:0000313" key="3">
    <source>
        <dbReference type="Proteomes" id="UP000075901"/>
    </source>
</evidence>
<name>A0A182SC57_9DIPT</name>
<dbReference type="Proteomes" id="UP000075901">
    <property type="component" value="Unassembled WGS sequence"/>
</dbReference>